<gene>
    <name evidence="2" type="ORF">ARMSODRAFT_1016778</name>
</gene>
<sequence length="140" mass="16058">MTAGWEGKKATLWRPSHELLHISLPAHIIDGFQIHCGQPNIGDWAKSATLDDIKKVARVILNKLFSTKELEHLHSQPDEICDFTFKNTILYNCDALFYIEFVHAIKHSDIGYAIFEMLGCLKVYDPVLRETIARFDSKQD</sequence>
<dbReference type="AlphaFoldDB" id="A0A2H3BS53"/>
<dbReference type="Pfam" id="PF20231">
    <property type="entry name" value="DUF6589"/>
    <property type="match status" value="1"/>
</dbReference>
<protein>
    <recommendedName>
        <fullName evidence="1">DUF6589 domain-containing protein</fullName>
    </recommendedName>
</protein>
<dbReference type="STRING" id="1076256.A0A2H3BS53"/>
<accession>A0A2H3BS53</accession>
<feature type="domain" description="DUF6589" evidence="1">
    <location>
        <begin position="12"/>
        <end position="113"/>
    </location>
</feature>
<dbReference type="InterPro" id="IPR046496">
    <property type="entry name" value="DUF6589"/>
</dbReference>
<reference evidence="3" key="1">
    <citation type="journal article" date="2017" name="Nat. Ecol. Evol.">
        <title>Genome expansion and lineage-specific genetic innovations in the forest pathogenic fungi Armillaria.</title>
        <authorList>
            <person name="Sipos G."/>
            <person name="Prasanna A.N."/>
            <person name="Walter M.C."/>
            <person name="O'Connor E."/>
            <person name="Balint B."/>
            <person name="Krizsan K."/>
            <person name="Kiss B."/>
            <person name="Hess J."/>
            <person name="Varga T."/>
            <person name="Slot J."/>
            <person name="Riley R."/>
            <person name="Boka B."/>
            <person name="Rigling D."/>
            <person name="Barry K."/>
            <person name="Lee J."/>
            <person name="Mihaltcheva S."/>
            <person name="LaButti K."/>
            <person name="Lipzen A."/>
            <person name="Waldron R."/>
            <person name="Moloney N.M."/>
            <person name="Sperisen C."/>
            <person name="Kredics L."/>
            <person name="Vagvoelgyi C."/>
            <person name="Patrignani A."/>
            <person name="Fitzpatrick D."/>
            <person name="Nagy I."/>
            <person name="Doyle S."/>
            <person name="Anderson J.B."/>
            <person name="Grigoriev I.V."/>
            <person name="Gueldener U."/>
            <person name="Muensterkoetter M."/>
            <person name="Nagy L.G."/>
        </authorList>
    </citation>
    <scope>NUCLEOTIDE SEQUENCE [LARGE SCALE GENOMIC DNA]</scope>
    <source>
        <strain evidence="3">28-4</strain>
    </source>
</reference>
<proteinExistence type="predicted"/>
<evidence type="ECO:0000313" key="3">
    <source>
        <dbReference type="Proteomes" id="UP000218334"/>
    </source>
</evidence>
<dbReference type="EMBL" id="KZ293423">
    <property type="protein sequence ID" value="PBK71784.1"/>
    <property type="molecule type" value="Genomic_DNA"/>
</dbReference>
<keyword evidence="3" id="KW-1185">Reference proteome</keyword>
<name>A0A2H3BS53_9AGAR</name>
<organism evidence="2 3">
    <name type="scientific">Armillaria solidipes</name>
    <dbReference type="NCBI Taxonomy" id="1076256"/>
    <lineage>
        <taxon>Eukaryota</taxon>
        <taxon>Fungi</taxon>
        <taxon>Dikarya</taxon>
        <taxon>Basidiomycota</taxon>
        <taxon>Agaricomycotina</taxon>
        <taxon>Agaricomycetes</taxon>
        <taxon>Agaricomycetidae</taxon>
        <taxon>Agaricales</taxon>
        <taxon>Marasmiineae</taxon>
        <taxon>Physalacriaceae</taxon>
        <taxon>Armillaria</taxon>
    </lineage>
</organism>
<dbReference type="Proteomes" id="UP000218334">
    <property type="component" value="Unassembled WGS sequence"/>
</dbReference>
<evidence type="ECO:0000259" key="1">
    <source>
        <dbReference type="Pfam" id="PF20231"/>
    </source>
</evidence>
<evidence type="ECO:0000313" key="2">
    <source>
        <dbReference type="EMBL" id="PBK71784.1"/>
    </source>
</evidence>